<organism evidence="1 2">
    <name type="scientific">Bifidobacterium ruminantium</name>
    <dbReference type="NCBI Taxonomy" id="78346"/>
    <lineage>
        <taxon>Bacteria</taxon>
        <taxon>Bacillati</taxon>
        <taxon>Actinomycetota</taxon>
        <taxon>Actinomycetes</taxon>
        <taxon>Bifidobacteriales</taxon>
        <taxon>Bifidobacteriaceae</taxon>
        <taxon>Bifidobacterium</taxon>
    </lineage>
</organism>
<name>A0A087D3X1_BIFRU</name>
<dbReference type="CDD" id="cd02440">
    <property type="entry name" value="AdoMet_MTases"/>
    <property type="match status" value="1"/>
</dbReference>
<comment type="caution">
    <text evidence="1">The sequence shown here is derived from an EMBL/GenBank/DDBJ whole genome shotgun (WGS) entry which is preliminary data.</text>
</comment>
<keyword evidence="1" id="KW-0808">Transferase</keyword>
<dbReference type="eggNOG" id="COG2226">
    <property type="taxonomic scope" value="Bacteria"/>
</dbReference>
<dbReference type="EMBL" id="JGZL01000004">
    <property type="protein sequence ID" value="KFI90221.1"/>
    <property type="molecule type" value="Genomic_DNA"/>
</dbReference>
<gene>
    <name evidence="1" type="ORF">BRUM_1566</name>
</gene>
<dbReference type="SUPFAM" id="SSF53335">
    <property type="entry name" value="S-adenosyl-L-methionine-dependent methyltransferases"/>
    <property type="match status" value="1"/>
</dbReference>
<keyword evidence="2" id="KW-1185">Reference proteome</keyword>
<keyword evidence="1" id="KW-0489">Methyltransferase</keyword>
<dbReference type="STRING" id="78346.BRUM_1566"/>
<dbReference type="GO" id="GO:0032259">
    <property type="term" value="P:methylation"/>
    <property type="evidence" value="ECO:0007669"/>
    <property type="project" value="UniProtKB-KW"/>
</dbReference>
<dbReference type="AlphaFoldDB" id="A0A087D3X1"/>
<dbReference type="Gene3D" id="3.40.50.150">
    <property type="entry name" value="Vaccinia Virus protein VP39"/>
    <property type="match status" value="1"/>
</dbReference>
<dbReference type="Pfam" id="PF13489">
    <property type="entry name" value="Methyltransf_23"/>
    <property type="match status" value="1"/>
</dbReference>
<sequence length="250" mass="28165">MTTDGANDGFEYHRFERHYTERPNVTESRLRLLWAALTTKVPGRTLSIGAGTGDVEEALRERYGFTVDEIVEPSDALFPAILEKGFHAWKGIAEEYPYEPESFDTIYYNGSSHGFIDDENLESTFRKNYDALRPGGRLILSDVPKESTLGILLLTVLNHPELDRSPYADLLSGTAFFDIAQGGVPTYKPNWHVTTFYIDLLERIGFTDLRFRQTVLANSTFQNDAVEDPIPGYTQGNYVAIIATKPVAER</sequence>
<proteinExistence type="predicted"/>
<evidence type="ECO:0000313" key="1">
    <source>
        <dbReference type="EMBL" id="KFI90221.1"/>
    </source>
</evidence>
<protein>
    <submittedName>
        <fullName evidence="1">Methyltransferase domain-containing protein</fullName>
    </submittedName>
</protein>
<dbReference type="GO" id="GO:0008168">
    <property type="term" value="F:methyltransferase activity"/>
    <property type="evidence" value="ECO:0007669"/>
    <property type="project" value="UniProtKB-KW"/>
</dbReference>
<dbReference type="RefSeq" id="WP_026646728.1">
    <property type="nucleotide sequence ID" value="NZ_CASFAE010000007.1"/>
</dbReference>
<evidence type="ECO:0000313" key="2">
    <source>
        <dbReference type="Proteomes" id="UP000029078"/>
    </source>
</evidence>
<reference evidence="1 2" key="1">
    <citation type="submission" date="2014-03" db="EMBL/GenBank/DDBJ databases">
        <title>Genomics of Bifidobacteria.</title>
        <authorList>
            <person name="Ventura M."/>
            <person name="Milani C."/>
            <person name="Lugli G.A."/>
        </authorList>
    </citation>
    <scope>NUCLEOTIDE SEQUENCE [LARGE SCALE GENOMIC DNA]</scope>
    <source>
        <strain evidence="1 2">LMG 21811</strain>
    </source>
</reference>
<accession>A0A087D3X1</accession>
<dbReference type="InterPro" id="IPR029063">
    <property type="entry name" value="SAM-dependent_MTases_sf"/>
</dbReference>
<dbReference type="Proteomes" id="UP000029078">
    <property type="component" value="Unassembled WGS sequence"/>
</dbReference>